<accession>A0AAW9TF96</accession>
<keyword evidence="1" id="KW-0472">Membrane</keyword>
<dbReference type="EMBL" id="WISR01000051">
    <property type="protein sequence ID" value="MQW32186.1"/>
    <property type="molecule type" value="Genomic_DNA"/>
</dbReference>
<dbReference type="AlphaFoldDB" id="A0AAW9TF96"/>
<comment type="caution">
    <text evidence="2">The sequence shown here is derived from an EMBL/GenBank/DDBJ whole genome shotgun (WGS) entry which is preliminary data.</text>
</comment>
<gene>
    <name evidence="2" type="ORF">GHK53_04905</name>
</gene>
<feature type="transmembrane region" description="Helical" evidence="1">
    <location>
        <begin position="76"/>
        <end position="100"/>
    </location>
</feature>
<keyword evidence="1" id="KW-1133">Transmembrane helix</keyword>
<protein>
    <recommendedName>
        <fullName evidence="4">DUF2214 domain-containing protein</fullName>
    </recommendedName>
</protein>
<reference evidence="2 3" key="1">
    <citation type="journal article" date="2013" name="Genome Biol.">
        <title>Comparative genomics of the core and accessory genomes of 48 Sinorhizobium strains comprising five genospecies.</title>
        <authorList>
            <person name="Sugawara M."/>
            <person name="Epstein B."/>
            <person name="Badgley B.D."/>
            <person name="Unno T."/>
            <person name="Xu L."/>
            <person name="Reese J."/>
            <person name="Gyaneshwar P."/>
            <person name="Denny R."/>
            <person name="Mudge J."/>
            <person name="Bharti A.K."/>
            <person name="Farmer A.D."/>
            <person name="May G.D."/>
            <person name="Woodward J.E."/>
            <person name="Medigue C."/>
            <person name="Vallenet D."/>
            <person name="Lajus A."/>
            <person name="Rouy Z."/>
            <person name="Martinez-Vaz B."/>
            <person name="Tiffin P."/>
            <person name="Young N.D."/>
            <person name="Sadowsky M.J."/>
        </authorList>
    </citation>
    <scope>NUCLEOTIDE SEQUENCE [LARGE SCALE GENOMIC DNA]</scope>
    <source>
        <strain evidence="2 3">N6B1</strain>
    </source>
</reference>
<proteinExistence type="predicted"/>
<evidence type="ECO:0000313" key="3">
    <source>
        <dbReference type="Proteomes" id="UP000429484"/>
    </source>
</evidence>
<sequence>MLDLLSSLLMMLQSSALGDVVRNARYLYPVLEAIHIIGIALLVGPAFTFDFRLLGLGHRTVSVTTTARYLLPVSHAGLAIAATTGVALMSAQATVIASAGAAPWKFGLLVLAGVNVAVFHGGIYRSVDNWTDVAVPPVAARLGAAISLTAWTGIIFAGRLLAYT</sequence>
<organism evidence="2 3">
    <name type="scientific">Rhizobium meliloti</name>
    <name type="common">Ensifer meliloti</name>
    <name type="synonym">Sinorhizobium meliloti</name>
    <dbReference type="NCBI Taxonomy" id="382"/>
    <lineage>
        <taxon>Bacteria</taxon>
        <taxon>Pseudomonadati</taxon>
        <taxon>Pseudomonadota</taxon>
        <taxon>Alphaproteobacteria</taxon>
        <taxon>Hyphomicrobiales</taxon>
        <taxon>Rhizobiaceae</taxon>
        <taxon>Sinorhizobium/Ensifer group</taxon>
        <taxon>Sinorhizobium</taxon>
    </lineage>
</organism>
<dbReference type="RefSeq" id="WP_014531216.1">
    <property type="nucleotide sequence ID" value="NZ_BJNJ01000047.1"/>
</dbReference>
<feature type="transmembrane region" description="Helical" evidence="1">
    <location>
        <begin position="34"/>
        <end position="55"/>
    </location>
</feature>
<keyword evidence="1" id="KW-0812">Transmembrane</keyword>
<name>A0AAW9TF96_RHIML</name>
<evidence type="ECO:0000256" key="1">
    <source>
        <dbReference type="SAM" id="Phobius"/>
    </source>
</evidence>
<feature type="transmembrane region" description="Helical" evidence="1">
    <location>
        <begin position="106"/>
        <end position="127"/>
    </location>
</feature>
<evidence type="ECO:0000313" key="2">
    <source>
        <dbReference type="EMBL" id="MQW32186.1"/>
    </source>
</evidence>
<evidence type="ECO:0008006" key="4">
    <source>
        <dbReference type="Google" id="ProtNLM"/>
    </source>
</evidence>
<dbReference type="Proteomes" id="UP000429484">
    <property type="component" value="Unassembled WGS sequence"/>
</dbReference>
<feature type="transmembrane region" description="Helical" evidence="1">
    <location>
        <begin position="139"/>
        <end position="162"/>
    </location>
</feature>